<evidence type="ECO:0000313" key="1">
    <source>
        <dbReference type="EMBL" id="KAJ1972803.1"/>
    </source>
</evidence>
<organism evidence="1 2">
    <name type="scientific">Dimargaris verticillata</name>
    <dbReference type="NCBI Taxonomy" id="2761393"/>
    <lineage>
        <taxon>Eukaryota</taxon>
        <taxon>Fungi</taxon>
        <taxon>Fungi incertae sedis</taxon>
        <taxon>Zoopagomycota</taxon>
        <taxon>Kickxellomycotina</taxon>
        <taxon>Dimargaritomycetes</taxon>
        <taxon>Dimargaritales</taxon>
        <taxon>Dimargaritaceae</taxon>
        <taxon>Dimargaris</taxon>
    </lineage>
</organism>
<evidence type="ECO:0000313" key="2">
    <source>
        <dbReference type="Proteomes" id="UP001151582"/>
    </source>
</evidence>
<comment type="caution">
    <text evidence="1">The sequence shown here is derived from an EMBL/GenBank/DDBJ whole genome shotgun (WGS) entry which is preliminary data.</text>
</comment>
<dbReference type="EMBL" id="JANBQB010000961">
    <property type="protein sequence ID" value="KAJ1972803.1"/>
    <property type="molecule type" value="Genomic_DNA"/>
</dbReference>
<dbReference type="OrthoDB" id="5522864at2759"/>
<accession>A0A9W8B0W9</accession>
<sequence>MEKSVVNASWDVEYIRRSTFPAFRKRLVNAQTEQTVWEHRTVQLNPSERTYRSPTYDSQLSLYRCWGFHLSYHAFIWDETSYIWRRQAKHGISYKCHDEHTNLVVADFKWCYDATILGRLKVSSSVDHIPGLREFLIFTAIDLVEISQYDPSEITF</sequence>
<dbReference type="Proteomes" id="UP001151582">
    <property type="component" value="Unassembled WGS sequence"/>
</dbReference>
<protein>
    <submittedName>
        <fullName evidence="1">Uncharacterized protein</fullName>
    </submittedName>
</protein>
<dbReference type="AlphaFoldDB" id="A0A9W8B0W9"/>
<proteinExistence type="predicted"/>
<reference evidence="1" key="1">
    <citation type="submission" date="2022-07" db="EMBL/GenBank/DDBJ databases">
        <title>Phylogenomic reconstructions and comparative analyses of Kickxellomycotina fungi.</title>
        <authorList>
            <person name="Reynolds N.K."/>
            <person name="Stajich J.E."/>
            <person name="Barry K."/>
            <person name="Grigoriev I.V."/>
            <person name="Crous P."/>
            <person name="Smith M.E."/>
        </authorList>
    </citation>
    <scope>NUCLEOTIDE SEQUENCE</scope>
    <source>
        <strain evidence="1">RSA 567</strain>
    </source>
</reference>
<gene>
    <name evidence="1" type="ORF">H4R34_005284</name>
</gene>
<name>A0A9W8B0W9_9FUNG</name>
<keyword evidence="2" id="KW-1185">Reference proteome</keyword>